<protein>
    <submittedName>
        <fullName evidence="3">PorT family protein</fullName>
    </submittedName>
</protein>
<dbReference type="InterPro" id="IPR025665">
    <property type="entry name" value="Beta-barrel_OMP_2"/>
</dbReference>
<dbReference type="Proteomes" id="UP000323994">
    <property type="component" value="Unassembled WGS sequence"/>
</dbReference>
<evidence type="ECO:0000313" key="4">
    <source>
        <dbReference type="Proteomes" id="UP000323994"/>
    </source>
</evidence>
<accession>A0A5M8QQJ2</accession>
<dbReference type="Gene3D" id="2.40.160.20">
    <property type="match status" value="1"/>
</dbReference>
<feature type="chain" id="PRO_5024280781" evidence="1">
    <location>
        <begin position="20"/>
        <end position="211"/>
    </location>
</feature>
<keyword evidence="1" id="KW-0732">Signal</keyword>
<name>A0A5M8QQJ2_9BACT</name>
<dbReference type="SUPFAM" id="SSF56925">
    <property type="entry name" value="OMPA-like"/>
    <property type="match status" value="1"/>
</dbReference>
<dbReference type="AlphaFoldDB" id="A0A5M8QQJ2"/>
<dbReference type="EMBL" id="VBSN01000066">
    <property type="protein sequence ID" value="KAA6436773.1"/>
    <property type="molecule type" value="Genomic_DNA"/>
</dbReference>
<organism evidence="3 4">
    <name type="scientific">Dyadobacter flavalbus</name>
    <dbReference type="NCBI Taxonomy" id="2579942"/>
    <lineage>
        <taxon>Bacteria</taxon>
        <taxon>Pseudomonadati</taxon>
        <taxon>Bacteroidota</taxon>
        <taxon>Cytophagia</taxon>
        <taxon>Cytophagales</taxon>
        <taxon>Spirosomataceae</taxon>
        <taxon>Dyadobacter</taxon>
    </lineage>
</organism>
<comment type="caution">
    <text evidence="3">The sequence shown here is derived from an EMBL/GenBank/DDBJ whole genome shotgun (WGS) entry which is preliminary data.</text>
</comment>
<evidence type="ECO:0000259" key="2">
    <source>
        <dbReference type="Pfam" id="PF13568"/>
    </source>
</evidence>
<feature type="domain" description="Outer membrane protein beta-barrel" evidence="2">
    <location>
        <begin position="61"/>
        <end position="181"/>
    </location>
</feature>
<keyword evidence="4" id="KW-1185">Reference proteome</keyword>
<dbReference type="Pfam" id="PF13568">
    <property type="entry name" value="OMP_b-brl_2"/>
    <property type="match status" value="1"/>
</dbReference>
<evidence type="ECO:0000313" key="3">
    <source>
        <dbReference type="EMBL" id="KAA6436773.1"/>
    </source>
</evidence>
<feature type="signal peptide" evidence="1">
    <location>
        <begin position="1"/>
        <end position="19"/>
    </location>
</feature>
<dbReference type="InterPro" id="IPR011250">
    <property type="entry name" value="OMP/PagP_B-barrel"/>
</dbReference>
<proteinExistence type="predicted"/>
<sequence length="211" mass="23376">MRSILMTFFILMEILLSCSTGFCQSKFSFSATLAPFYAHNKTTVQLPVDSGFDPNPGGVWTSKSSSKGYWVGLNGRYSFSKKWSASTGLWFSQSRSKNSNSSSRSHNFAIPVMVNFQTSERKLSPYFSAGALWNFASTSRITTKDFGTLIFKFGKGDISRLLPTVGAGVIYHFAPHFSLIGQPTFGYAIPPSGIDSHTYQPGFNMQLMFKL</sequence>
<evidence type="ECO:0000256" key="1">
    <source>
        <dbReference type="SAM" id="SignalP"/>
    </source>
</evidence>
<reference evidence="3 4" key="1">
    <citation type="submission" date="2019-05" db="EMBL/GenBank/DDBJ databases">
        <authorList>
            <person name="Qu J.-H."/>
        </authorList>
    </citation>
    <scope>NUCLEOTIDE SEQUENCE [LARGE SCALE GENOMIC DNA]</scope>
    <source>
        <strain evidence="3 4">NS28</strain>
    </source>
</reference>
<gene>
    <name evidence="3" type="ORF">FEM33_21840</name>
</gene>